<name>A0A8S9GX75_BRACR</name>
<reference evidence="2" key="1">
    <citation type="submission" date="2019-12" db="EMBL/GenBank/DDBJ databases">
        <title>Genome sequencing and annotation of Brassica cretica.</title>
        <authorList>
            <person name="Studholme D.J."/>
            <person name="Sarris P.F."/>
        </authorList>
    </citation>
    <scope>NUCLEOTIDE SEQUENCE</scope>
    <source>
        <strain evidence="2">PFS-102/07</strain>
        <tissue evidence="2">Leaf</tissue>
    </source>
</reference>
<comment type="caution">
    <text evidence="2">The sequence shown here is derived from an EMBL/GenBank/DDBJ whole genome shotgun (WGS) entry which is preliminary data.</text>
</comment>
<accession>A0A8S9GX75</accession>
<feature type="compositionally biased region" description="Basic and acidic residues" evidence="1">
    <location>
        <begin position="54"/>
        <end position="73"/>
    </location>
</feature>
<dbReference type="EMBL" id="QGKY02001925">
    <property type="protein sequence ID" value="KAF2549334.1"/>
    <property type="molecule type" value="Genomic_DNA"/>
</dbReference>
<gene>
    <name evidence="2" type="ORF">F2Q70_00021165</name>
</gene>
<dbReference type="AlphaFoldDB" id="A0A8S9GX75"/>
<sequence>MRGDVIMNITTTFHLLGVINKNLRDRAYTSLDRVIEYNIHTKFSDHVPAQKNRPARDPHPRRDRTRPASERLTPETAGDRPQLASAPIRDPIAPARPLSLSKGGPVLNPLQSKGIT</sequence>
<organism evidence="2">
    <name type="scientific">Brassica cretica</name>
    <name type="common">Mustard</name>
    <dbReference type="NCBI Taxonomy" id="69181"/>
    <lineage>
        <taxon>Eukaryota</taxon>
        <taxon>Viridiplantae</taxon>
        <taxon>Streptophyta</taxon>
        <taxon>Embryophyta</taxon>
        <taxon>Tracheophyta</taxon>
        <taxon>Spermatophyta</taxon>
        <taxon>Magnoliopsida</taxon>
        <taxon>eudicotyledons</taxon>
        <taxon>Gunneridae</taxon>
        <taxon>Pentapetalae</taxon>
        <taxon>rosids</taxon>
        <taxon>malvids</taxon>
        <taxon>Brassicales</taxon>
        <taxon>Brassicaceae</taxon>
        <taxon>Brassiceae</taxon>
        <taxon>Brassica</taxon>
    </lineage>
</organism>
<feature type="region of interest" description="Disordered" evidence="1">
    <location>
        <begin position="42"/>
        <end position="116"/>
    </location>
</feature>
<protein>
    <submittedName>
        <fullName evidence="2">Uncharacterized protein</fullName>
    </submittedName>
</protein>
<feature type="compositionally biased region" description="Low complexity" evidence="1">
    <location>
        <begin position="84"/>
        <end position="97"/>
    </location>
</feature>
<evidence type="ECO:0000256" key="1">
    <source>
        <dbReference type="SAM" id="MobiDB-lite"/>
    </source>
</evidence>
<proteinExistence type="predicted"/>
<evidence type="ECO:0000313" key="2">
    <source>
        <dbReference type="EMBL" id="KAF2549334.1"/>
    </source>
</evidence>